<organism evidence="1">
    <name type="scientific">marine sediment metagenome</name>
    <dbReference type="NCBI Taxonomy" id="412755"/>
    <lineage>
        <taxon>unclassified sequences</taxon>
        <taxon>metagenomes</taxon>
        <taxon>ecological metagenomes</taxon>
    </lineage>
</organism>
<evidence type="ECO:0000313" key="1">
    <source>
        <dbReference type="EMBL" id="KKK63492.1"/>
    </source>
</evidence>
<proteinExistence type="predicted"/>
<sequence>MSINPLQLFFDRMQETIRARLKGFSDEEQLDDITRFLSERSITTITAQELYDKLVRTPEAFAKDYAAV</sequence>
<dbReference type="AlphaFoldDB" id="A0A0F8X328"/>
<comment type="caution">
    <text evidence="1">The sequence shown here is derived from an EMBL/GenBank/DDBJ whole genome shotgun (WGS) entry which is preliminary data.</text>
</comment>
<accession>A0A0F8X328</accession>
<gene>
    <name evidence="1" type="ORF">LCGC14_2993750</name>
</gene>
<feature type="non-terminal residue" evidence="1">
    <location>
        <position position="68"/>
    </location>
</feature>
<protein>
    <submittedName>
        <fullName evidence="1">Uncharacterized protein</fullName>
    </submittedName>
</protein>
<reference evidence="1" key="1">
    <citation type="journal article" date="2015" name="Nature">
        <title>Complex archaea that bridge the gap between prokaryotes and eukaryotes.</title>
        <authorList>
            <person name="Spang A."/>
            <person name="Saw J.H."/>
            <person name="Jorgensen S.L."/>
            <person name="Zaremba-Niedzwiedzka K."/>
            <person name="Martijn J."/>
            <person name="Lind A.E."/>
            <person name="van Eijk R."/>
            <person name="Schleper C."/>
            <person name="Guy L."/>
            <person name="Ettema T.J."/>
        </authorList>
    </citation>
    <scope>NUCLEOTIDE SEQUENCE</scope>
</reference>
<dbReference type="EMBL" id="LAZR01061487">
    <property type="protein sequence ID" value="KKK63492.1"/>
    <property type="molecule type" value="Genomic_DNA"/>
</dbReference>
<name>A0A0F8X328_9ZZZZ</name>